<keyword evidence="3" id="KW-0969">Cilium</keyword>
<evidence type="ECO:0000256" key="1">
    <source>
        <dbReference type="SAM" id="SignalP"/>
    </source>
</evidence>
<comment type="caution">
    <text evidence="3">The sequence shown here is derived from an EMBL/GenBank/DDBJ whole genome shotgun (WGS) entry which is preliminary data.</text>
</comment>
<dbReference type="InterPro" id="IPR039246">
    <property type="entry name" value="Flagellar_FlgA"/>
</dbReference>
<dbReference type="PANTHER" id="PTHR36307">
    <property type="entry name" value="FLAGELLA BASAL BODY P-RING FORMATION PROTEIN FLGA"/>
    <property type="match status" value="1"/>
</dbReference>
<keyword evidence="3" id="KW-0966">Cell projection</keyword>
<dbReference type="PANTHER" id="PTHR36307:SF1">
    <property type="entry name" value="FLAGELLA BASAL BODY P-RING FORMATION PROTEIN FLGA"/>
    <property type="match status" value="1"/>
</dbReference>
<gene>
    <name evidence="3" type="ORF">GGQ93_000332</name>
</gene>
<accession>A0A7W9F737</accession>
<dbReference type="Proteomes" id="UP000527324">
    <property type="component" value="Unassembled WGS sequence"/>
</dbReference>
<keyword evidence="4" id="KW-1185">Reference proteome</keyword>
<dbReference type="GO" id="GO:0044780">
    <property type="term" value="P:bacterial-type flagellum assembly"/>
    <property type="evidence" value="ECO:0007669"/>
    <property type="project" value="InterPro"/>
</dbReference>
<dbReference type="GeneID" id="88841444"/>
<sequence length="197" mass="19793">MKIVRNALALTAVFAAIAGAASAGSVVLKSNPVDDDGRVTLGDLFEGAGAASEVVVAQRVGPSVVLEAGALQAQARQAGLDWDNPTGLRRVAVRRAAAVPVQTAAASAGQTARPAFVSAGAQVIARNDMVRVTYQVGGVNLSVMGKALRNAALGEPVAVMNTSSNRIIDAVASGPGQALAGPAADMVRANPQQFAAR</sequence>
<feature type="chain" id="PRO_5031144447" evidence="1">
    <location>
        <begin position="24"/>
        <end position="197"/>
    </location>
</feature>
<evidence type="ECO:0000313" key="3">
    <source>
        <dbReference type="EMBL" id="MBB5738641.1"/>
    </source>
</evidence>
<evidence type="ECO:0000259" key="2">
    <source>
        <dbReference type="Pfam" id="PF13144"/>
    </source>
</evidence>
<name>A0A7W9F737_9CAUL</name>
<dbReference type="AlphaFoldDB" id="A0A7W9F737"/>
<feature type="domain" description="Flagella basal body P-ring formation protein FlgA SAF" evidence="2">
    <location>
        <begin position="107"/>
        <end position="177"/>
    </location>
</feature>
<dbReference type="RefSeq" id="WP_152950759.1">
    <property type="nucleotide sequence ID" value="NZ_CAJFZW010000033.1"/>
</dbReference>
<dbReference type="EMBL" id="JACHOQ010000001">
    <property type="protein sequence ID" value="MBB5738641.1"/>
    <property type="molecule type" value="Genomic_DNA"/>
</dbReference>
<proteinExistence type="predicted"/>
<dbReference type="InterPro" id="IPR017585">
    <property type="entry name" value="SAF_FlgA"/>
</dbReference>
<reference evidence="3 4" key="1">
    <citation type="submission" date="2020-08" db="EMBL/GenBank/DDBJ databases">
        <title>Genomic Encyclopedia of Type Strains, Phase IV (KMG-IV): sequencing the most valuable type-strain genomes for metagenomic binning, comparative biology and taxonomic classification.</title>
        <authorList>
            <person name="Goeker M."/>
        </authorList>
    </citation>
    <scope>NUCLEOTIDE SEQUENCE [LARGE SCALE GENOMIC DNA]</scope>
    <source>
        <strain evidence="3 4">DSM 4731</strain>
    </source>
</reference>
<feature type="signal peptide" evidence="1">
    <location>
        <begin position="1"/>
        <end position="23"/>
    </location>
</feature>
<keyword evidence="3" id="KW-0282">Flagellum</keyword>
<protein>
    <submittedName>
        <fullName evidence="3">Flagella basal body P-ring formation protein FlgA</fullName>
    </submittedName>
</protein>
<keyword evidence="1" id="KW-0732">Signal</keyword>
<dbReference type="Pfam" id="PF13144">
    <property type="entry name" value="ChapFlgA"/>
    <property type="match status" value="1"/>
</dbReference>
<evidence type="ECO:0000313" key="4">
    <source>
        <dbReference type="Proteomes" id="UP000527324"/>
    </source>
</evidence>
<organism evidence="3 4">
    <name type="scientific">Brevundimonas aurantiaca</name>
    <dbReference type="NCBI Taxonomy" id="74316"/>
    <lineage>
        <taxon>Bacteria</taxon>
        <taxon>Pseudomonadati</taxon>
        <taxon>Pseudomonadota</taxon>
        <taxon>Alphaproteobacteria</taxon>
        <taxon>Caulobacterales</taxon>
        <taxon>Caulobacteraceae</taxon>
        <taxon>Brevundimonas</taxon>
    </lineage>
</organism>
<dbReference type="Gene3D" id="2.30.30.760">
    <property type="match status" value="1"/>
</dbReference>